<accession>A0A391NR40</accession>
<keyword evidence="1" id="KW-0472">Membrane</keyword>
<reference evidence="2 3" key="1">
    <citation type="journal article" date="2018" name="PLoS ONE">
        <title>The draft genome of Kipferlia bialata reveals reductive genome evolution in fornicate parasites.</title>
        <authorList>
            <person name="Tanifuji G."/>
            <person name="Takabayashi S."/>
            <person name="Kume K."/>
            <person name="Takagi M."/>
            <person name="Nakayama T."/>
            <person name="Kamikawa R."/>
            <person name="Inagaki Y."/>
            <person name="Hashimoto T."/>
        </authorList>
    </citation>
    <scope>NUCLEOTIDE SEQUENCE [LARGE SCALE GENOMIC DNA]</scope>
    <source>
        <strain evidence="2">NY0173</strain>
    </source>
</reference>
<sequence length="107" mass="12030">MAEEVVGSGPQMETVPSLEEEILPREWTLDTRDANELKSLRFLKPKTLLCRWHVYLIAALYVAVVVFTKGYYAQCMAEFGSLSAEEQVIPVPDDVKMSVTTCLSVFV</sequence>
<gene>
    <name evidence="2" type="ORF">KIPB_012469</name>
</gene>
<protein>
    <submittedName>
        <fullName evidence="2">Uncharacterized protein</fullName>
    </submittedName>
</protein>
<dbReference type="AlphaFoldDB" id="A0A391NR40"/>
<evidence type="ECO:0000313" key="2">
    <source>
        <dbReference type="EMBL" id="GCA63921.1"/>
    </source>
</evidence>
<dbReference type="EMBL" id="BDIP01005525">
    <property type="protein sequence ID" value="GCA63921.1"/>
    <property type="molecule type" value="Genomic_DNA"/>
</dbReference>
<feature type="transmembrane region" description="Helical" evidence="1">
    <location>
        <begin position="52"/>
        <end position="72"/>
    </location>
</feature>
<name>A0A391NR40_9EUKA</name>
<proteinExistence type="predicted"/>
<evidence type="ECO:0000313" key="3">
    <source>
        <dbReference type="Proteomes" id="UP000265618"/>
    </source>
</evidence>
<dbReference type="Proteomes" id="UP000265618">
    <property type="component" value="Unassembled WGS sequence"/>
</dbReference>
<organism evidence="2 3">
    <name type="scientific">Kipferlia bialata</name>
    <dbReference type="NCBI Taxonomy" id="797122"/>
    <lineage>
        <taxon>Eukaryota</taxon>
        <taxon>Metamonada</taxon>
        <taxon>Carpediemonas-like organisms</taxon>
        <taxon>Kipferlia</taxon>
    </lineage>
</organism>
<keyword evidence="3" id="KW-1185">Reference proteome</keyword>
<comment type="caution">
    <text evidence="2">The sequence shown here is derived from an EMBL/GenBank/DDBJ whole genome shotgun (WGS) entry which is preliminary data.</text>
</comment>
<evidence type="ECO:0000256" key="1">
    <source>
        <dbReference type="SAM" id="Phobius"/>
    </source>
</evidence>
<keyword evidence="1" id="KW-1133">Transmembrane helix</keyword>
<keyword evidence="1" id="KW-0812">Transmembrane</keyword>